<dbReference type="EC" id="2.1.1.-" evidence="3"/>
<evidence type="ECO:0000256" key="1">
    <source>
        <dbReference type="ARBA" id="ARBA00022603"/>
    </source>
</evidence>
<dbReference type="Pfam" id="PF02636">
    <property type="entry name" value="Methyltransf_28"/>
    <property type="match status" value="1"/>
</dbReference>
<proteinExistence type="predicted"/>
<name>A0ABV1SH92_9RHOB</name>
<dbReference type="InterPro" id="IPR029063">
    <property type="entry name" value="SAM-dependent_MTases_sf"/>
</dbReference>
<reference evidence="3 4" key="1">
    <citation type="submission" date="2024-01" db="EMBL/GenBank/DDBJ databases">
        <authorList>
            <person name="Deng Y."/>
            <person name="Su J."/>
        </authorList>
    </citation>
    <scope>NUCLEOTIDE SEQUENCE [LARGE SCALE GENOMIC DNA]</scope>
    <source>
        <strain evidence="3 4">CPCC 100088</strain>
    </source>
</reference>
<evidence type="ECO:0000256" key="2">
    <source>
        <dbReference type="ARBA" id="ARBA00022679"/>
    </source>
</evidence>
<dbReference type="GO" id="GO:0008168">
    <property type="term" value="F:methyltransferase activity"/>
    <property type="evidence" value="ECO:0007669"/>
    <property type="project" value="UniProtKB-KW"/>
</dbReference>
<protein>
    <submittedName>
        <fullName evidence="3">SAM-dependent methyltransferase</fullName>
        <ecNumber evidence="3">2.1.1.-</ecNumber>
    </submittedName>
</protein>
<dbReference type="SUPFAM" id="SSF53335">
    <property type="entry name" value="S-adenosyl-L-methionine-dependent methyltransferases"/>
    <property type="match status" value="1"/>
</dbReference>
<keyword evidence="2 3" id="KW-0808">Transferase</keyword>
<accession>A0ABV1SH92</accession>
<dbReference type="PANTHER" id="PTHR12049:SF7">
    <property type="entry name" value="PROTEIN ARGININE METHYLTRANSFERASE NDUFAF7, MITOCHONDRIAL"/>
    <property type="match status" value="1"/>
</dbReference>
<evidence type="ECO:0000313" key="3">
    <source>
        <dbReference type="EMBL" id="MER5172272.1"/>
    </source>
</evidence>
<dbReference type="Proteomes" id="UP001438953">
    <property type="component" value="Unassembled WGS sequence"/>
</dbReference>
<comment type="caution">
    <text evidence="3">The sequence shown here is derived from an EMBL/GenBank/DDBJ whole genome shotgun (WGS) entry which is preliminary data.</text>
</comment>
<dbReference type="GO" id="GO:0032259">
    <property type="term" value="P:methylation"/>
    <property type="evidence" value="ECO:0007669"/>
    <property type="project" value="UniProtKB-KW"/>
</dbReference>
<evidence type="ECO:0000313" key="4">
    <source>
        <dbReference type="Proteomes" id="UP001438953"/>
    </source>
</evidence>
<sequence length="341" mass="36636">MRLDHYMAACLLDPQAGYYATRDPFGQAGDFITAPEISQLFGEMLGLCLAQVWMDQGAPACFTLAEAGPGRGTLMADILRVLARVPGMLEAADIHLVEASPTLREVQAKTLEHHQVTWCERVEDLPETAPLFFVANEFIDALPIRQFTRTETGWAETQVGAEDDTLRAGLSPATRLALLEPRFALTRPGDIVEICPQAVPVVEAVAARVRHGGMAIFVDYGGWRSLGDTFQALEKHEPVDPFACPGQADLTAHVDFEPLAQAAVAAGLAVSEMTAQGVLLERLGITQRAQALAGKLSDAALEDHIAAHRRLTHPSEMGQLFKALAFVPQGAPMPPGFAPAG</sequence>
<dbReference type="InterPro" id="IPR003788">
    <property type="entry name" value="NDUFAF7"/>
</dbReference>
<reference evidence="3 4" key="2">
    <citation type="submission" date="2024-06" db="EMBL/GenBank/DDBJ databases">
        <title>Thioclava kandeliae sp. nov. from a rhizosphere soil sample of Kandelia candel in a mangrove.</title>
        <authorList>
            <person name="Mu T."/>
        </authorList>
    </citation>
    <scope>NUCLEOTIDE SEQUENCE [LARGE SCALE GENOMIC DNA]</scope>
    <source>
        <strain evidence="3 4">CPCC 100088</strain>
    </source>
</reference>
<keyword evidence="1 3" id="KW-0489">Methyltransferase</keyword>
<organism evidence="3 4">
    <name type="scientific">Thioclava kandeliae</name>
    <dbReference type="NCBI Taxonomy" id="3070818"/>
    <lineage>
        <taxon>Bacteria</taxon>
        <taxon>Pseudomonadati</taxon>
        <taxon>Pseudomonadota</taxon>
        <taxon>Alphaproteobacteria</taxon>
        <taxon>Rhodobacterales</taxon>
        <taxon>Paracoccaceae</taxon>
        <taxon>Thioclava</taxon>
    </lineage>
</organism>
<dbReference type="InterPro" id="IPR038375">
    <property type="entry name" value="NDUFAF7_sf"/>
</dbReference>
<keyword evidence="4" id="KW-1185">Reference proteome</keyword>
<dbReference type="RefSeq" id="WP_339114530.1">
    <property type="nucleotide sequence ID" value="NZ_JAYWLC010000007.1"/>
</dbReference>
<dbReference type="PANTHER" id="PTHR12049">
    <property type="entry name" value="PROTEIN ARGININE METHYLTRANSFERASE NDUFAF7, MITOCHONDRIAL"/>
    <property type="match status" value="1"/>
</dbReference>
<dbReference type="EMBL" id="JAYWLC010000007">
    <property type="protein sequence ID" value="MER5172272.1"/>
    <property type="molecule type" value="Genomic_DNA"/>
</dbReference>
<gene>
    <name evidence="3" type="ORF">VSX56_10845</name>
</gene>
<dbReference type="Gene3D" id="3.40.50.12710">
    <property type="match status" value="1"/>
</dbReference>